<reference evidence="7 8" key="1">
    <citation type="submission" date="2015-04" db="EMBL/GenBank/DDBJ databases">
        <authorList>
            <person name="Syromyatnikov M.Y."/>
            <person name="Popov V.N."/>
        </authorList>
    </citation>
    <scope>NUCLEOTIDE SEQUENCE [LARGE SCALE GENOMIC DNA]</scope>
</reference>
<dbReference type="PANTHER" id="PTHR47537:SF8">
    <property type="entry name" value="CUB DOMAIN-CONTAINING PROTEIN"/>
    <property type="match status" value="1"/>
</dbReference>
<feature type="domain" description="CUB" evidence="6">
    <location>
        <begin position="236"/>
        <end position="382"/>
    </location>
</feature>
<name>A0A1J1IW74_9DIPT</name>
<feature type="chain" id="PRO_5012046074" evidence="5">
    <location>
        <begin position="24"/>
        <end position="1173"/>
    </location>
</feature>
<dbReference type="InterPro" id="IPR002172">
    <property type="entry name" value="LDrepeatLR_classA_rpt"/>
</dbReference>
<comment type="caution">
    <text evidence="2">Lacks conserved residue(s) required for the propagation of feature annotation.</text>
</comment>
<evidence type="ECO:0000256" key="1">
    <source>
        <dbReference type="ARBA" id="ARBA00023157"/>
    </source>
</evidence>
<sequence>MIIRCDRVACGILFLTLVTLISSCKISEFPCKSNGLCLPLDKYCDGIDHCEDLSDEPKFCTVCNRTYYGDVGRTYSIQVPTPQWNRIPFLCHLTFTASGHEQGDIVQIIFDGFTVGRFDEGSSDSDFETTDASLMLSTSGAELPGCPDGFMQLSELGRPFTGGSWCGTASGVQQYFSETSTVTASVKVFHAPSIQQEIPFEFRIRYKFLSQSEAVVRYGTSSDLFDLGRVSPGTYCTRQFEECSRNKCRLQSPNYPGMYPRNVTCYWTIRQKTVPTCKHAMIAVSQENSHKSLVKRSIASLNKTARTVRAWSDCTGERDHLIFYDGSSTNDPVLAKFCGGDWLPKVVSRGSEMLIAFHSSPYSAPLQTGTPNRGFELNVDVLFTDSDSYDFVQTTKCEFHINASSPDDVIMSQRNGRMGRLLSPRHTLPPNTTCTYYFHGFPNDLIWLSFTSHHLQLLQPVTHDNLTVFGQSDQPSSHWIARMRLYDSVGTQNPNKLQSTPSTIGLSLQQHHQHQQRFNITKLKQSKNYYRGEDTKNPYNYKGYKFNMEQSWNPVNNYIYGPTVNSVYNQQDKEAQTHKKLERILNINSINNRDRDKNKISDEHERDSFGKMKNRPEKFSNRKLLGEFINNEAPRLCDHAIDDYRVESIKKRFCTPLESYVSTGRDMKLEFHTATGTALYPYSFSANYEFVDTEMGGDLLAFDENNEDDKKMESEFALCSRTFKSRRGEFRSPRNVFLHGRGGAKNLSCLYRFEANAGEQIRITLYNVSFGESGFCSTEADIHTGRPRCQSGDVVDSNNINFKLTNDDNSKVRELKIYDVPYPHTRVQMGCICDNQSIFYNQPLTFQSTSPTLELTFIATKLNITEDFMDLYFYASYEIVRVPDCRHRHKLTATGGEENAYFNIRNYDNNCNGMAWLVEANKLDHSLFIQTWGTILPQNPTPEELAKCQTKNRLVIYSGHTMGTIRIICPAIKSPESRHLSLRIFSEDWMNSFTLPSKPISMIVEPILREPGSVSFSWLEIQRTKASLVQQIDQQTNFTANETLLEFGLYPKDGDCEYKCPELDACIASNLWCDGYPNCPSGYDESSSECGATRKLLELPAGLYAVFGCFAAGIAACLIFCMVGISRRQKDVPEPKQHPSQITTPNGTYTLPRTNGGDTLKKDSLFYNHDHDS</sequence>
<dbReference type="SMART" id="SM00192">
    <property type="entry name" value="LDLa"/>
    <property type="match status" value="2"/>
</dbReference>
<proteinExistence type="predicted"/>
<evidence type="ECO:0000256" key="4">
    <source>
        <dbReference type="SAM" id="Phobius"/>
    </source>
</evidence>
<accession>A0A1J1IW74</accession>
<dbReference type="InterPro" id="IPR035914">
    <property type="entry name" value="Sperma_CUB_dom_sf"/>
</dbReference>
<dbReference type="GO" id="GO:0005886">
    <property type="term" value="C:plasma membrane"/>
    <property type="evidence" value="ECO:0007669"/>
    <property type="project" value="TreeGrafter"/>
</dbReference>
<feature type="region of interest" description="Disordered" evidence="3">
    <location>
        <begin position="1131"/>
        <end position="1173"/>
    </location>
</feature>
<keyword evidence="8" id="KW-1185">Reference proteome</keyword>
<evidence type="ECO:0000313" key="7">
    <source>
        <dbReference type="EMBL" id="CRL03390.1"/>
    </source>
</evidence>
<keyword evidence="4" id="KW-1133">Transmembrane helix</keyword>
<protein>
    <submittedName>
        <fullName evidence="7">CLUMA_CG016229, isoform A</fullName>
    </submittedName>
</protein>
<organism evidence="7 8">
    <name type="scientific">Clunio marinus</name>
    <dbReference type="NCBI Taxonomy" id="568069"/>
    <lineage>
        <taxon>Eukaryota</taxon>
        <taxon>Metazoa</taxon>
        <taxon>Ecdysozoa</taxon>
        <taxon>Arthropoda</taxon>
        <taxon>Hexapoda</taxon>
        <taxon>Insecta</taxon>
        <taxon>Pterygota</taxon>
        <taxon>Neoptera</taxon>
        <taxon>Endopterygota</taxon>
        <taxon>Diptera</taxon>
        <taxon>Nematocera</taxon>
        <taxon>Chironomoidea</taxon>
        <taxon>Chironomidae</taxon>
        <taxon>Clunio</taxon>
    </lineage>
</organism>
<evidence type="ECO:0000259" key="6">
    <source>
        <dbReference type="PROSITE" id="PS01180"/>
    </source>
</evidence>
<dbReference type="InterPro" id="IPR036055">
    <property type="entry name" value="LDL_receptor-like_sf"/>
</dbReference>
<dbReference type="InterPro" id="IPR053207">
    <property type="entry name" value="Non-NMDA_GluR_Accessory"/>
</dbReference>
<dbReference type="STRING" id="568069.A0A1J1IW74"/>
<dbReference type="InterPro" id="IPR023415">
    <property type="entry name" value="LDLR_class-A_CS"/>
</dbReference>
<feature type="compositionally biased region" description="Polar residues" evidence="3">
    <location>
        <begin position="1138"/>
        <end position="1157"/>
    </location>
</feature>
<dbReference type="SMART" id="SM00042">
    <property type="entry name" value="CUB"/>
    <property type="match status" value="1"/>
</dbReference>
<feature type="signal peptide" evidence="5">
    <location>
        <begin position="1"/>
        <end position="23"/>
    </location>
</feature>
<dbReference type="PROSITE" id="PS50068">
    <property type="entry name" value="LDLRA_2"/>
    <property type="match status" value="2"/>
</dbReference>
<gene>
    <name evidence="7" type="primary">putative AGAP006059-PA</name>
    <name evidence="7" type="ORF">CLUMA_CG016229</name>
</gene>
<evidence type="ECO:0000256" key="2">
    <source>
        <dbReference type="PROSITE-ProRule" id="PRU00124"/>
    </source>
</evidence>
<dbReference type="Pfam" id="PF00057">
    <property type="entry name" value="Ldl_recept_a"/>
    <property type="match status" value="1"/>
</dbReference>
<dbReference type="EMBL" id="CVRI01000059">
    <property type="protein sequence ID" value="CRL03390.1"/>
    <property type="molecule type" value="Genomic_DNA"/>
</dbReference>
<keyword evidence="4" id="KW-0472">Membrane</keyword>
<dbReference type="SUPFAM" id="SSF57424">
    <property type="entry name" value="LDL receptor-like module"/>
    <property type="match status" value="1"/>
</dbReference>
<evidence type="ECO:0000256" key="5">
    <source>
        <dbReference type="SAM" id="SignalP"/>
    </source>
</evidence>
<feature type="transmembrane region" description="Helical" evidence="4">
    <location>
        <begin position="1103"/>
        <end position="1125"/>
    </location>
</feature>
<dbReference type="OrthoDB" id="10037824at2759"/>
<dbReference type="Gene3D" id="2.60.120.290">
    <property type="entry name" value="Spermadhesin, CUB domain"/>
    <property type="match status" value="3"/>
</dbReference>
<dbReference type="CDD" id="cd00112">
    <property type="entry name" value="LDLa"/>
    <property type="match status" value="1"/>
</dbReference>
<dbReference type="InterPro" id="IPR000859">
    <property type="entry name" value="CUB_dom"/>
</dbReference>
<dbReference type="PRINTS" id="PR00261">
    <property type="entry name" value="LDLRECEPTOR"/>
</dbReference>
<keyword evidence="4" id="KW-0812">Transmembrane</keyword>
<dbReference type="Gene3D" id="4.10.400.10">
    <property type="entry name" value="Low-density Lipoprotein Receptor"/>
    <property type="match status" value="1"/>
</dbReference>
<keyword evidence="1" id="KW-1015">Disulfide bond</keyword>
<dbReference type="PROSITE" id="PS01209">
    <property type="entry name" value="LDLRA_1"/>
    <property type="match status" value="1"/>
</dbReference>
<dbReference type="AlphaFoldDB" id="A0A1J1IW74"/>
<dbReference type="Proteomes" id="UP000183832">
    <property type="component" value="Unassembled WGS sequence"/>
</dbReference>
<dbReference type="InterPro" id="IPR056707">
    <property type="entry name" value="DUF7805"/>
</dbReference>
<dbReference type="Pfam" id="PF25090">
    <property type="entry name" value="DUF7805"/>
    <property type="match status" value="1"/>
</dbReference>
<feature type="compositionally biased region" description="Basic and acidic residues" evidence="3">
    <location>
        <begin position="1159"/>
        <end position="1173"/>
    </location>
</feature>
<dbReference type="SUPFAM" id="SSF49854">
    <property type="entry name" value="Spermadhesin, CUB domain"/>
    <property type="match status" value="3"/>
</dbReference>
<dbReference type="PANTHER" id="PTHR47537">
    <property type="entry name" value="CUBILIN"/>
    <property type="match status" value="1"/>
</dbReference>
<evidence type="ECO:0000313" key="8">
    <source>
        <dbReference type="Proteomes" id="UP000183832"/>
    </source>
</evidence>
<feature type="region of interest" description="Disordered" evidence="3">
    <location>
        <begin position="594"/>
        <end position="614"/>
    </location>
</feature>
<evidence type="ECO:0000256" key="3">
    <source>
        <dbReference type="SAM" id="MobiDB-lite"/>
    </source>
</evidence>
<dbReference type="PROSITE" id="PS51257">
    <property type="entry name" value="PROKAR_LIPOPROTEIN"/>
    <property type="match status" value="1"/>
</dbReference>
<dbReference type="FunFam" id="2.60.120.290:FF:000065">
    <property type="entry name" value="Uncharacterized protein, isoform E"/>
    <property type="match status" value="1"/>
</dbReference>
<keyword evidence="5" id="KW-0732">Signal</keyword>
<dbReference type="PROSITE" id="PS01180">
    <property type="entry name" value="CUB"/>
    <property type="match status" value="1"/>
</dbReference>
<dbReference type="CDD" id="cd00041">
    <property type="entry name" value="CUB"/>
    <property type="match status" value="1"/>
</dbReference>